<dbReference type="EMBL" id="AQHN01000077">
    <property type="protein sequence ID" value="ENN85884.1"/>
    <property type="molecule type" value="Genomic_DNA"/>
</dbReference>
<reference evidence="1 2" key="1">
    <citation type="journal article" date="2012" name="BMC Genomics">
        <title>Genomic basis of broad host range and environmental adaptability of Rhizobium tropici CIAT 899 and Rhizobium sp. PRF 81 which are used in inoculants for common bean (Phaseolus vulgaris L.).</title>
        <authorList>
            <person name="Ormeno-Orrillo E."/>
            <person name="Menna P."/>
            <person name="Almeida L.G."/>
            <person name="Ollero F.J."/>
            <person name="Nicolas M.F."/>
            <person name="Pains Rodrigues E."/>
            <person name="Shigueyoshi Nakatani A."/>
            <person name="Silva Batista J.S."/>
            <person name="Oliveira Chueire L.M."/>
            <person name="Souza R.C."/>
            <person name="Ribeiro Vasconcelos A.T."/>
            <person name="Megias M."/>
            <person name="Hungria M."/>
            <person name="Martinez-Romero E."/>
        </authorList>
    </citation>
    <scope>NUCLEOTIDE SEQUENCE [LARGE SCALE GENOMIC DNA]</scope>
    <source>
        <strain evidence="1 2">PRF 81</strain>
    </source>
</reference>
<evidence type="ECO:0000313" key="1">
    <source>
        <dbReference type="EMBL" id="ENN85884.1"/>
    </source>
</evidence>
<dbReference type="STRING" id="363754.RHSP_17655"/>
<sequence>MGGAVPYFTTQSNRSSASLFDRRPMHIVPEETSDRQTPAFDQLLGCRNSRRQNEALGIVCRLPALDERTDRQAMSEAGQRDQFQDHIAVVVTPFAPLATFEEAQAPLGARTFAHGKPLCDGRLRIDEGNDLIGIAMPDGNDGKAIGVGRGLANVIAPFIGRTRGAALHDVQGRHGIAGSTERQAADDGACGKQLRISGKQCCGHGAAGRKAHYENLPVVDLMHPAAEIDHLADGAELAAIARYHARAKPVEAEIGIVRCFLLGVEHGKPMLPGECGPTAGTIEILGILMTAMQDDDERHRAFNGRRYVFEHAQATRIATEPQNFGQPLRDRSREDAATRRRRLRLSHRKLELRQLDGFGKQAAKPARNFEIHHGPFRLSTPAACIFLSSRQPRTVPSGEPVTSRDRLSLCNAANIGWKCGFEQQQSVIAAM</sequence>
<evidence type="ECO:0000313" key="2">
    <source>
        <dbReference type="Proteomes" id="UP000012429"/>
    </source>
</evidence>
<name>N6TZP0_9HYPH</name>
<gene>
    <name evidence="1" type="ORF">RHSP_17655</name>
</gene>
<dbReference type="AlphaFoldDB" id="N6TZP0"/>
<proteinExistence type="predicted"/>
<accession>N6TZP0</accession>
<keyword evidence="2" id="KW-1185">Reference proteome</keyword>
<protein>
    <submittedName>
        <fullName evidence="1">Uncharacterized protein</fullName>
    </submittedName>
</protein>
<comment type="caution">
    <text evidence="1">The sequence shown here is derived from an EMBL/GenBank/DDBJ whole genome shotgun (WGS) entry which is preliminary data.</text>
</comment>
<dbReference type="Proteomes" id="UP000012429">
    <property type="component" value="Unassembled WGS sequence"/>
</dbReference>
<organism evidence="1 2">
    <name type="scientific">Rhizobium freirei PRF 81</name>
    <dbReference type="NCBI Taxonomy" id="363754"/>
    <lineage>
        <taxon>Bacteria</taxon>
        <taxon>Pseudomonadati</taxon>
        <taxon>Pseudomonadota</taxon>
        <taxon>Alphaproteobacteria</taxon>
        <taxon>Hyphomicrobiales</taxon>
        <taxon>Rhizobiaceae</taxon>
        <taxon>Rhizobium/Agrobacterium group</taxon>
        <taxon>Rhizobium</taxon>
    </lineage>
</organism>